<gene>
    <name evidence="2" type="primary">PARPA_12137.1 scaffold 44939</name>
</gene>
<dbReference type="AlphaFoldDB" id="A0A0B7NK86"/>
<accession>A0A0B7NK86</accession>
<name>A0A0B7NK86_9FUNG</name>
<dbReference type="OrthoDB" id="2288930at2759"/>
<feature type="compositionally biased region" description="Acidic residues" evidence="1">
    <location>
        <begin position="69"/>
        <end position="87"/>
    </location>
</feature>
<dbReference type="Proteomes" id="UP000054107">
    <property type="component" value="Unassembled WGS sequence"/>
</dbReference>
<evidence type="ECO:0000313" key="2">
    <source>
        <dbReference type="EMBL" id="CEP17837.1"/>
    </source>
</evidence>
<feature type="region of interest" description="Disordered" evidence="1">
    <location>
        <begin position="58"/>
        <end position="91"/>
    </location>
</feature>
<dbReference type="EMBL" id="LN733737">
    <property type="protein sequence ID" value="CEP17837.1"/>
    <property type="molecule type" value="Genomic_DNA"/>
</dbReference>
<organism evidence="2 3">
    <name type="scientific">Parasitella parasitica</name>
    <dbReference type="NCBI Taxonomy" id="35722"/>
    <lineage>
        <taxon>Eukaryota</taxon>
        <taxon>Fungi</taxon>
        <taxon>Fungi incertae sedis</taxon>
        <taxon>Mucoromycota</taxon>
        <taxon>Mucoromycotina</taxon>
        <taxon>Mucoromycetes</taxon>
        <taxon>Mucorales</taxon>
        <taxon>Mucorineae</taxon>
        <taxon>Mucoraceae</taxon>
        <taxon>Parasitella</taxon>
    </lineage>
</organism>
<evidence type="ECO:0000313" key="3">
    <source>
        <dbReference type="Proteomes" id="UP000054107"/>
    </source>
</evidence>
<keyword evidence="3" id="KW-1185">Reference proteome</keyword>
<sequence length="246" mass="28000">MLVRYDVKSEFGEKYATYWEQRDESDLQRTLWIQNQRTIKRLNQIANNEIAHNLDTIPNKTAEKSGEVNESEEENWTESCAENDAESGTEAALRQTTNLASDDKLSNTLDKASLSTHALRETLYDVGHRKDFDLVAHDDANFMEITIRSFLDLKKSPNSPLNKIMLEETAASYMIIYLVNQLLIANNDVIALGWLEREFYSTDRSKFDGVLLKVGKISISPGLIEFLEGISDKTSSRENSRNIGKL</sequence>
<reference evidence="2 3" key="1">
    <citation type="submission" date="2014-09" db="EMBL/GenBank/DDBJ databases">
        <authorList>
            <person name="Ellenberger Sabrina"/>
        </authorList>
    </citation>
    <scope>NUCLEOTIDE SEQUENCE [LARGE SCALE GENOMIC DNA]</scope>
    <source>
        <strain evidence="2 3">CBS 412.66</strain>
    </source>
</reference>
<protein>
    <submittedName>
        <fullName evidence="2">Uncharacterized protein</fullName>
    </submittedName>
</protein>
<proteinExistence type="predicted"/>
<evidence type="ECO:0000256" key="1">
    <source>
        <dbReference type="SAM" id="MobiDB-lite"/>
    </source>
</evidence>